<sequence>MEDFPWFEYDEDDLNVAQRAFVEVLAERASSWLIDPLDTVVAPPANASDHELIVWLDIVDPQRNQAVLTVGAHFDGSAIHADKLHNQHFSLPEEATEFTFTATGNPTELAVRTAAWFEAILARPLIRCEWQHAGRTYAGRFEFADTGRGLTESFEDRYAPRGLRERLAAEGVVRGRGRINRAGLGEPDLIRQVRGRPTVA</sequence>
<evidence type="ECO:0000313" key="1">
    <source>
        <dbReference type="EMBL" id="GGT46298.1"/>
    </source>
</evidence>
<dbReference type="AlphaFoldDB" id="A0A918H9N4"/>
<proteinExistence type="predicted"/>
<evidence type="ECO:0000313" key="2">
    <source>
        <dbReference type="Proteomes" id="UP000619486"/>
    </source>
</evidence>
<name>A0A918H9N4_9ACTN</name>
<protein>
    <submittedName>
        <fullName evidence="1">Uncharacterized protein</fullName>
    </submittedName>
</protein>
<organism evidence="1 2">
    <name type="scientific">Streptomyces purpureus</name>
    <dbReference type="NCBI Taxonomy" id="1951"/>
    <lineage>
        <taxon>Bacteria</taxon>
        <taxon>Bacillati</taxon>
        <taxon>Actinomycetota</taxon>
        <taxon>Actinomycetes</taxon>
        <taxon>Kitasatosporales</taxon>
        <taxon>Streptomycetaceae</taxon>
        <taxon>Streptomyces</taxon>
    </lineage>
</organism>
<reference evidence="1" key="1">
    <citation type="journal article" date="2014" name="Int. J. Syst. Evol. Microbiol.">
        <title>Complete genome sequence of Corynebacterium casei LMG S-19264T (=DSM 44701T), isolated from a smear-ripened cheese.</title>
        <authorList>
            <consortium name="US DOE Joint Genome Institute (JGI-PGF)"/>
            <person name="Walter F."/>
            <person name="Albersmeier A."/>
            <person name="Kalinowski J."/>
            <person name="Ruckert C."/>
        </authorList>
    </citation>
    <scope>NUCLEOTIDE SEQUENCE</scope>
    <source>
        <strain evidence="1">JCM 3172</strain>
    </source>
</reference>
<dbReference type="EMBL" id="BMQQ01000018">
    <property type="protein sequence ID" value="GGT46298.1"/>
    <property type="molecule type" value="Genomic_DNA"/>
</dbReference>
<gene>
    <name evidence="1" type="ORF">GCM10014713_45360</name>
</gene>
<accession>A0A918H9N4</accession>
<reference evidence="1" key="2">
    <citation type="submission" date="2020-09" db="EMBL/GenBank/DDBJ databases">
        <authorList>
            <person name="Sun Q."/>
            <person name="Ohkuma M."/>
        </authorList>
    </citation>
    <scope>NUCLEOTIDE SEQUENCE</scope>
    <source>
        <strain evidence="1">JCM 3172</strain>
    </source>
</reference>
<keyword evidence="2" id="KW-1185">Reference proteome</keyword>
<comment type="caution">
    <text evidence="1">The sequence shown here is derived from an EMBL/GenBank/DDBJ whole genome shotgun (WGS) entry which is preliminary data.</text>
</comment>
<dbReference type="RefSeq" id="WP_189203380.1">
    <property type="nucleotide sequence ID" value="NZ_BMQQ01000018.1"/>
</dbReference>
<dbReference type="Proteomes" id="UP000619486">
    <property type="component" value="Unassembled WGS sequence"/>
</dbReference>